<keyword evidence="2" id="KW-1185">Reference proteome</keyword>
<proteinExistence type="predicted"/>
<gene>
    <name evidence="1" type="ORF">KM842_02695</name>
</gene>
<accession>A0ACD1E5E0</accession>
<name>A0ACD1E5E0_9MICO</name>
<evidence type="ECO:0000313" key="1">
    <source>
        <dbReference type="EMBL" id="QWS34123.1"/>
    </source>
</evidence>
<protein>
    <submittedName>
        <fullName evidence="1">Uncharacterized protein</fullName>
    </submittedName>
</protein>
<reference evidence="1" key="1">
    <citation type="submission" date="2021-06" db="EMBL/GenBank/DDBJ databases">
        <authorList>
            <person name="Ellington A.J."/>
            <person name="Bryan N.C."/>
            <person name="Christner B.C."/>
            <person name="Reisch C.R."/>
        </authorList>
    </citation>
    <scope>NUCLEOTIDE SEQUENCE</scope>
    <source>
        <strain evidence="1">L6-1</strain>
    </source>
</reference>
<evidence type="ECO:0000313" key="2">
    <source>
        <dbReference type="Proteomes" id="UP000681794"/>
    </source>
</evidence>
<dbReference type="EMBL" id="CP076544">
    <property type="protein sequence ID" value="QWS34123.1"/>
    <property type="molecule type" value="Genomic_DNA"/>
</dbReference>
<dbReference type="Proteomes" id="UP000681794">
    <property type="component" value="Chromosome"/>
</dbReference>
<sequence>MTVEFAVALPVVAVVVAAGIAGVVVVDRQGRLQSAAASAARAFGRGDETGGRSVLDRAAAGSVRIERAAGIVCVRATRSAGSGPFVGIAVEGRACAVDEQAAGGPP</sequence>
<organism evidence="1 2">
    <name type="scientific">Curtobacterium aetherium</name>
    <dbReference type="NCBI Taxonomy" id="2841594"/>
    <lineage>
        <taxon>Bacteria</taxon>
        <taxon>Bacillati</taxon>
        <taxon>Actinomycetota</taxon>
        <taxon>Actinomycetes</taxon>
        <taxon>Micrococcales</taxon>
        <taxon>Microbacteriaceae</taxon>
        <taxon>Curtobacterium</taxon>
    </lineage>
</organism>